<sequence>MIYLLIYLVVVNLITFLLFWNDKKRSKKPGQRFSEKTLLGFSAVGGSLGGIFGMRNFHHKTKHPKFYIGLPCILVLQIGIGAFLYWKFF</sequence>
<evidence type="ECO:0000313" key="3">
    <source>
        <dbReference type="Proteomes" id="UP000036873"/>
    </source>
</evidence>
<dbReference type="AlphaFoldDB" id="A0A0L6U3A9"/>
<feature type="transmembrane region" description="Helical" evidence="1">
    <location>
        <begin position="33"/>
        <end position="54"/>
    </location>
</feature>
<dbReference type="InterPro" id="IPR010718">
    <property type="entry name" value="DUF1294"/>
</dbReference>
<keyword evidence="1" id="KW-1133">Transmembrane helix</keyword>
<dbReference type="RefSeq" id="WP_050739182.1">
    <property type="nucleotide sequence ID" value="NZ_LGYO01000008.1"/>
</dbReference>
<dbReference type="STRING" id="52689.AKG39_04590"/>
<dbReference type="Pfam" id="PF06961">
    <property type="entry name" value="DUF1294"/>
    <property type="match status" value="1"/>
</dbReference>
<gene>
    <name evidence="2" type="ORF">AKG39_04590</name>
</gene>
<accession>A0A0L6U3A9</accession>
<proteinExistence type="predicted"/>
<keyword evidence="3" id="KW-1185">Reference proteome</keyword>
<dbReference type="Proteomes" id="UP000036873">
    <property type="component" value="Unassembled WGS sequence"/>
</dbReference>
<comment type="caution">
    <text evidence="2">The sequence shown here is derived from an EMBL/GenBank/DDBJ whole genome shotgun (WGS) entry which is preliminary data.</text>
</comment>
<protein>
    <submittedName>
        <fullName evidence="2">Membrane protein</fullName>
    </submittedName>
</protein>
<feature type="transmembrane region" description="Helical" evidence="1">
    <location>
        <begin position="6"/>
        <end position="21"/>
    </location>
</feature>
<keyword evidence="1" id="KW-0812">Transmembrane</keyword>
<dbReference type="PATRIC" id="fig|52689.4.peg.3970"/>
<reference evidence="3" key="1">
    <citation type="submission" date="2015-07" db="EMBL/GenBank/DDBJ databases">
        <title>Draft genome sequence of Acetobacterium bakii DSM 8293, a potential psychrophilic chemical producer through syngas fermentation.</title>
        <authorList>
            <person name="Song Y."/>
            <person name="Hwang S."/>
            <person name="Cho B.-K."/>
        </authorList>
    </citation>
    <scope>NUCLEOTIDE SEQUENCE [LARGE SCALE GENOMIC DNA]</scope>
    <source>
        <strain evidence="3">DSM 8239</strain>
    </source>
</reference>
<name>A0A0L6U3A9_9FIRM</name>
<dbReference type="EMBL" id="LGYO01000008">
    <property type="protein sequence ID" value="KNZ42996.1"/>
    <property type="molecule type" value="Genomic_DNA"/>
</dbReference>
<evidence type="ECO:0000256" key="1">
    <source>
        <dbReference type="SAM" id="Phobius"/>
    </source>
</evidence>
<keyword evidence="1" id="KW-0472">Membrane</keyword>
<feature type="transmembrane region" description="Helical" evidence="1">
    <location>
        <begin position="66"/>
        <end position="86"/>
    </location>
</feature>
<organism evidence="2 3">
    <name type="scientific">Acetobacterium bakii</name>
    <dbReference type="NCBI Taxonomy" id="52689"/>
    <lineage>
        <taxon>Bacteria</taxon>
        <taxon>Bacillati</taxon>
        <taxon>Bacillota</taxon>
        <taxon>Clostridia</taxon>
        <taxon>Eubacteriales</taxon>
        <taxon>Eubacteriaceae</taxon>
        <taxon>Acetobacterium</taxon>
    </lineage>
</organism>
<dbReference type="OrthoDB" id="1698854at2"/>
<evidence type="ECO:0000313" key="2">
    <source>
        <dbReference type="EMBL" id="KNZ42996.1"/>
    </source>
</evidence>